<proteinExistence type="predicted"/>
<dbReference type="GO" id="GO:0006633">
    <property type="term" value="P:fatty acid biosynthetic process"/>
    <property type="evidence" value="ECO:0007669"/>
    <property type="project" value="InterPro"/>
</dbReference>
<evidence type="ECO:0000259" key="4">
    <source>
        <dbReference type="Pfam" id="PF01648"/>
    </source>
</evidence>
<organism evidence="5 6">
    <name type="scientific">Mycoplasma anserisalpingitidis</name>
    <dbReference type="NCBI Taxonomy" id="519450"/>
    <lineage>
        <taxon>Bacteria</taxon>
        <taxon>Bacillati</taxon>
        <taxon>Mycoplasmatota</taxon>
        <taxon>Mollicutes</taxon>
        <taxon>Mycoplasmataceae</taxon>
        <taxon>Mycoplasma</taxon>
    </lineage>
</organism>
<dbReference type="NCBIfam" id="TIGR00556">
    <property type="entry name" value="pantethn_trn"/>
    <property type="match status" value="1"/>
</dbReference>
<dbReference type="OrthoDB" id="389495at2"/>
<protein>
    <submittedName>
        <fullName evidence="5">4'-phosphopantetheinyl transferase superfamily protein</fullName>
    </submittedName>
</protein>
<dbReference type="SUPFAM" id="SSF56214">
    <property type="entry name" value="4'-phosphopantetheinyl transferase"/>
    <property type="match status" value="1"/>
</dbReference>
<feature type="domain" description="4'-phosphopantetheinyl transferase" evidence="4">
    <location>
        <begin position="2"/>
        <end position="71"/>
    </location>
</feature>
<keyword evidence="3" id="KW-0460">Magnesium</keyword>
<evidence type="ECO:0000256" key="2">
    <source>
        <dbReference type="ARBA" id="ARBA00022723"/>
    </source>
</evidence>
<dbReference type="Pfam" id="PF01648">
    <property type="entry name" value="ACPS"/>
    <property type="match status" value="1"/>
</dbReference>
<dbReference type="GO" id="GO:0008897">
    <property type="term" value="F:holo-[acyl-carrier-protein] synthase activity"/>
    <property type="evidence" value="ECO:0007669"/>
    <property type="project" value="InterPro"/>
</dbReference>
<sequence length="101" mass="11890">MIGVDIVKISRFIDNYDKFAKRILTEQELDEYQKIVEIRKKIKYVAVHWSIKEAIYKADNNYSTFNKINITKENSAYMHENFYISTSDDGDNLVAFVIKKG</sequence>
<name>A0A5B8JBX5_9MOLU</name>
<dbReference type="InterPro" id="IPR004568">
    <property type="entry name" value="Ppantetheine-prot_Trfase_dom"/>
</dbReference>
<dbReference type="AlphaFoldDB" id="A0A5B8JBX5"/>
<keyword evidence="1 5" id="KW-0808">Transferase</keyword>
<reference evidence="6" key="1">
    <citation type="submission" date="2019-07" db="EMBL/GenBank/DDBJ databases">
        <title>Complete genome sequences of three Mycoplasma sp. 1220 strains.</title>
        <authorList>
            <person name="Grozner D."/>
            <person name="Forro B."/>
            <person name="Kovacs A.B."/>
            <person name="Marton S."/>
            <person name="Banyai K."/>
            <person name="Kreizinger Z."/>
            <person name="Sulyok K.M."/>
            <person name="Gyuranecz M."/>
        </authorList>
    </citation>
    <scope>NUCLEOTIDE SEQUENCE [LARGE SCALE GENOMIC DNA]</scope>
    <source>
        <strain evidence="6">MYCAV93</strain>
    </source>
</reference>
<dbReference type="GO" id="GO:0000287">
    <property type="term" value="F:magnesium ion binding"/>
    <property type="evidence" value="ECO:0007669"/>
    <property type="project" value="InterPro"/>
</dbReference>
<keyword evidence="2" id="KW-0479">Metal-binding</keyword>
<accession>A0A5B8JBX5</accession>
<dbReference type="EMBL" id="CP041663">
    <property type="protein sequence ID" value="QDY88746.1"/>
    <property type="molecule type" value="Genomic_DNA"/>
</dbReference>
<evidence type="ECO:0000256" key="3">
    <source>
        <dbReference type="ARBA" id="ARBA00022842"/>
    </source>
</evidence>
<dbReference type="InterPro" id="IPR008278">
    <property type="entry name" value="4-PPantetheinyl_Trfase_dom"/>
</dbReference>
<dbReference type="Proteomes" id="UP000317512">
    <property type="component" value="Chromosome"/>
</dbReference>
<evidence type="ECO:0000256" key="1">
    <source>
        <dbReference type="ARBA" id="ARBA00022679"/>
    </source>
</evidence>
<dbReference type="Gene3D" id="3.90.470.20">
    <property type="entry name" value="4'-phosphopantetheinyl transferase domain"/>
    <property type="match status" value="1"/>
</dbReference>
<gene>
    <name evidence="5" type="ORF">FOY43_03785</name>
</gene>
<evidence type="ECO:0000313" key="6">
    <source>
        <dbReference type="Proteomes" id="UP000317512"/>
    </source>
</evidence>
<dbReference type="InterPro" id="IPR037143">
    <property type="entry name" value="4-PPantetheinyl_Trfase_dom_sf"/>
</dbReference>
<dbReference type="RefSeq" id="WP_146309197.1">
    <property type="nucleotide sequence ID" value="NZ_CP041663.1"/>
</dbReference>
<evidence type="ECO:0000313" key="5">
    <source>
        <dbReference type="EMBL" id="QDY88746.1"/>
    </source>
</evidence>